<evidence type="ECO:0000313" key="3">
    <source>
        <dbReference type="Proteomes" id="UP000326950"/>
    </source>
</evidence>
<dbReference type="Proteomes" id="UP000326950">
    <property type="component" value="Unassembled WGS sequence"/>
</dbReference>
<organism evidence="2 3">
    <name type="scientific">Aspergillus tamarii</name>
    <dbReference type="NCBI Taxonomy" id="41984"/>
    <lineage>
        <taxon>Eukaryota</taxon>
        <taxon>Fungi</taxon>
        <taxon>Dikarya</taxon>
        <taxon>Ascomycota</taxon>
        <taxon>Pezizomycotina</taxon>
        <taxon>Eurotiomycetes</taxon>
        <taxon>Eurotiomycetidae</taxon>
        <taxon>Eurotiales</taxon>
        <taxon>Aspergillaceae</taxon>
        <taxon>Aspergillus</taxon>
        <taxon>Aspergillus subgen. Circumdati</taxon>
    </lineage>
</organism>
<keyword evidence="3" id="KW-1185">Reference proteome</keyword>
<feature type="transmembrane region" description="Helical" evidence="1">
    <location>
        <begin position="20"/>
        <end position="40"/>
    </location>
</feature>
<keyword evidence="1" id="KW-0812">Transmembrane</keyword>
<evidence type="ECO:0000313" key="2">
    <source>
        <dbReference type="EMBL" id="KAE8161050.1"/>
    </source>
</evidence>
<name>A0A5N6URE1_ASPTM</name>
<gene>
    <name evidence="2" type="ORF">BDV40DRAFT_269164</name>
</gene>
<dbReference type="EMBL" id="ML738648">
    <property type="protein sequence ID" value="KAE8161050.1"/>
    <property type="molecule type" value="Genomic_DNA"/>
</dbReference>
<reference evidence="2 3" key="1">
    <citation type="submission" date="2019-04" db="EMBL/GenBank/DDBJ databases">
        <title>Friends and foes A comparative genomics study of 23 Aspergillus species from section Flavi.</title>
        <authorList>
            <consortium name="DOE Joint Genome Institute"/>
            <person name="Kjaerbolling I."/>
            <person name="Vesth T."/>
            <person name="Frisvad J.C."/>
            <person name="Nybo J.L."/>
            <person name="Theobald S."/>
            <person name="Kildgaard S."/>
            <person name="Isbrandt T."/>
            <person name="Kuo A."/>
            <person name="Sato A."/>
            <person name="Lyhne E.K."/>
            <person name="Kogle M.E."/>
            <person name="Wiebenga A."/>
            <person name="Kun R.S."/>
            <person name="Lubbers R.J."/>
            <person name="Makela M.R."/>
            <person name="Barry K."/>
            <person name="Chovatia M."/>
            <person name="Clum A."/>
            <person name="Daum C."/>
            <person name="Haridas S."/>
            <person name="He G."/>
            <person name="LaButti K."/>
            <person name="Lipzen A."/>
            <person name="Mondo S."/>
            <person name="Riley R."/>
            <person name="Salamov A."/>
            <person name="Simmons B.A."/>
            <person name="Magnuson J.K."/>
            <person name="Henrissat B."/>
            <person name="Mortensen U.H."/>
            <person name="Larsen T.O."/>
            <person name="Devries R.P."/>
            <person name="Grigoriev I.V."/>
            <person name="Machida M."/>
            <person name="Baker S.E."/>
            <person name="Andersen M.R."/>
        </authorList>
    </citation>
    <scope>NUCLEOTIDE SEQUENCE [LARGE SCALE GENOMIC DNA]</scope>
    <source>
        <strain evidence="2 3">CBS 117626</strain>
    </source>
</reference>
<protein>
    <submittedName>
        <fullName evidence="2">Uncharacterized protein</fullName>
    </submittedName>
</protein>
<dbReference type="AlphaFoldDB" id="A0A5N6URE1"/>
<keyword evidence="1" id="KW-1133">Transmembrane helix</keyword>
<accession>A0A5N6URE1</accession>
<sequence>MRFFTTTLSVACKEVEVAYVSSFLLVALIALTVGDGLVLGTSFLTRSFSFFVFLSFFPYLFFIFSLDSPCIFLF</sequence>
<proteinExistence type="predicted"/>
<keyword evidence="1" id="KW-0472">Membrane</keyword>
<evidence type="ECO:0000256" key="1">
    <source>
        <dbReference type="SAM" id="Phobius"/>
    </source>
</evidence>
<feature type="transmembrane region" description="Helical" evidence="1">
    <location>
        <begin position="47"/>
        <end position="66"/>
    </location>
</feature>